<reference evidence="5 6" key="1">
    <citation type="journal article" date="2015" name="Genome Announc.">
        <title>Expanding the biotechnology potential of lactobacilli through comparative genomics of 213 strains and associated genera.</title>
        <authorList>
            <person name="Sun Z."/>
            <person name="Harris H.M."/>
            <person name="McCann A."/>
            <person name="Guo C."/>
            <person name="Argimon S."/>
            <person name="Zhang W."/>
            <person name="Yang X."/>
            <person name="Jeffery I.B."/>
            <person name="Cooney J.C."/>
            <person name="Kagawa T.F."/>
            <person name="Liu W."/>
            <person name="Song Y."/>
            <person name="Salvetti E."/>
            <person name="Wrobel A."/>
            <person name="Rasinkangas P."/>
            <person name="Parkhill J."/>
            <person name="Rea M.C."/>
            <person name="O'Sullivan O."/>
            <person name="Ritari J."/>
            <person name="Douillard F.P."/>
            <person name="Paul Ross R."/>
            <person name="Yang R."/>
            <person name="Briner A.E."/>
            <person name="Felis G.E."/>
            <person name="de Vos W.M."/>
            <person name="Barrangou R."/>
            <person name="Klaenhammer T.R."/>
            <person name="Caufield P.W."/>
            <person name="Cui Y."/>
            <person name="Zhang H."/>
            <person name="O'Toole P.W."/>
        </authorList>
    </citation>
    <scope>NUCLEOTIDE SEQUENCE [LARGE SCALE GENOMIC DNA]</scope>
    <source>
        <strain evidence="5 6">DSM 20505</strain>
    </source>
</reference>
<dbReference type="Gene3D" id="1.10.10.10">
    <property type="entry name" value="Winged helix-like DNA-binding domain superfamily/Winged helix DNA-binding domain"/>
    <property type="match status" value="1"/>
</dbReference>
<keyword evidence="6" id="KW-1185">Reference proteome</keyword>
<dbReference type="AlphaFoldDB" id="A0A0R1ZWI4"/>
<dbReference type="OrthoDB" id="6462103at2"/>
<proteinExistence type="predicted"/>
<dbReference type="InterPro" id="IPR000835">
    <property type="entry name" value="HTH_MarR-typ"/>
</dbReference>
<dbReference type="RefSeq" id="WP_054678322.1">
    <property type="nucleotide sequence ID" value="NZ_AYYO01000022.1"/>
</dbReference>
<dbReference type="PANTHER" id="PTHR42756">
    <property type="entry name" value="TRANSCRIPTIONAL REGULATOR, MARR"/>
    <property type="match status" value="1"/>
</dbReference>
<gene>
    <name evidence="5" type="ORF">FC18_GL001322</name>
</gene>
<evidence type="ECO:0000313" key="6">
    <source>
        <dbReference type="Proteomes" id="UP000051679"/>
    </source>
</evidence>
<dbReference type="Pfam" id="PF12802">
    <property type="entry name" value="MarR_2"/>
    <property type="match status" value="1"/>
</dbReference>
<sequence length="133" mass="15403">MFDIIRKIGAITRTIQIDSNATFRHYGLGNNAFIYVIRTCEEPGMFLGELADNVQIDRTTAFRTVKKLVTQGYLRLEDDAKDKRLRRVFPEQKALDIYPELHAYEQFSSDQLLANLSGDERTQLWHLLQKLPG</sequence>
<evidence type="ECO:0000256" key="1">
    <source>
        <dbReference type="ARBA" id="ARBA00023015"/>
    </source>
</evidence>
<dbReference type="SMART" id="SM00347">
    <property type="entry name" value="HTH_MARR"/>
    <property type="match status" value="1"/>
</dbReference>
<keyword evidence="3" id="KW-0804">Transcription</keyword>
<evidence type="ECO:0000256" key="2">
    <source>
        <dbReference type="ARBA" id="ARBA00023125"/>
    </source>
</evidence>
<dbReference type="PATRIC" id="fig|1291052.5.peg.1340"/>
<dbReference type="PROSITE" id="PS50995">
    <property type="entry name" value="HTH_MARR_2"/>
    <property type="match status" value="1"/>
</dbReference>
<dbReference type="PANTHER" id="PTHR42756:SF2">
    <property type="entry name" value="MARR FAMILY REGULATORY PROTEIN"/>
    <property type="match status" value="1"/>
</dbReference>
<dbReference type="EMBL" id="AYYO01000022">
    <property type="protein sequence ID" value="KRM55427.1"/>
    <property type="molecule type" value="Genomic_DNA"/>
</dbReference>
<name>A0A0R1ZWI4_9LACO</name>
<feature type="domain" description="HTH marR-type" evidence="4">
    <location>
        <begin position="1"/>
        <end position="133"/>
    </location>
</feature>
<evidence type="ECO:0000256" key="3">
    <source>
        <dbReference type="ARBA" id="ARBA00023163"/>
    </source>
</evidence>
<keyword evidence="1" id="KW-0805">Transcription regulation</keyword>
<dbReference type="STRING" id="1291052.FC18_GL001322"/>
<evidence type="ECO:0000313" key="5">
    <source>
        <dbReference type="EMBL" id="KRM55427.1"/>
    </source>
</evidence>
<protein>
    <submittedName>
        <fullName evidence="5">MarR family transcriptional regulator</fullName>
    </submittedName>
</protein>
<dbReference type="GO" id="GO:0003700">
    <property type="term" value="F:DNA-binding transcription factor activity"/>
    <property type="evidence" value="ECO:0007669"/>
    <property type="project" value="InterPro"/>
</dbReference>
<organism evidence="5 6">
    <name type="scientific">Lacticaseibacillus sharpeae JCM 1186 = DSM 20505</name>
    <dbReference type="NCBI Taxonomy" id="1291052"/>
    <lineage>
        <taxon>Bacteria</taxon>
        <taxon>Bacillati</taxon>
        <taxon>Bacillota</taxon>
        <taxon>Bacilli</taxon>
        <taxon>Lactobacillales</taxon>
        <taxon>Lactobacillaceae</taxon>
        <taxon>Lacticaseibacillus</taxon>
    </lineage>
</organism>
<dbReference type="InterPro" id="IPR036390">
    <property type="entry name" value="WH_DNA-bd_sf"/>
</dbReference>
<dbReference type="GO" id="GO:0003677">
    <property type="term" value="F:DNA binding"/>
    <property type="evidence" value="ECO:0007669"/>
    <property type="project" value="UniProtKB-KW"/>
</dbReference>
<comment type="caution">
    <text evidence="5">The sequence shown here is derived from an EMBL/GenBank/DDBJ whole genome shotgun (WGS) entry which is preliminary data.</text>
</comment>
<accession>A0A0R1ZWI4</accession>
<evidence type="ECO:0000259" key="4">
    <source>
        <dbReference type="PROSITE" id="PS50995"/>
    </source>
</evidence>
<dbReference type="SUPFAM" id="SSF46785">
    <property type="entry name" value="Winged helix' DNA-binding domain"/>
    <property type="match status" value="1"/>
</dbReference>
<dbReference type="InterPro" id="IPR036388">
    <property type="entry name" value="WH-like_DNA-bd_sf"/>
</dbReference>
<keyword evidence="2" id="KW-0238">DNA-binding</keyword>
<dbReference type="Proteomes" id="UP000051679">
    <property type="component" value="Unassembled WGS sequence"/>
</dbReference>
<dbReference type="PRINTS" id="PR00598">
    <property type="entry name" value="HTHMARR"/>
</dbReference>